<sequence>MKGDPKSRMRWHLRAERAFGLTSVRLTSAEAVQEPPEQERAGERAPAPAGSGGSVKALDAMEDARRIPRSNAPVVKPTQVAAAAPMPADVLYAPDADAPAFDAPPLTPDEKRQRLVAMDANEVRGCTKCRLCETRTNTVFGEGDPDAKIFFIGEGPGENEDLQGRPFIGRAGELLNKWIAAMGLAREQVFIANIVKCRPPNNREPAPDEVATCTPYLQRQLEVVRPRVIITLGRPSAQYMLQSKLAMGKLRGNWHAWRGIKLMPTYHPAYVLRQYTVETRGAVWADLQKVMAELNLPVPPRKGADR</sequence>
<evidence type="ECO:0000259" key="13">
    <source>
        <dbReference type="SMART" id="SM00986"/>
    </source>
</evidence>
<keyword evidence="8 14" id="KW-0378">Hydrolase</keyword>
<name>A0A6J4NAA8_9BACT</name>
<dbReference type="NCBIfam" id="TIGR00758">
    <property type="entry name" value="UDG_fam4"/>
    <property type="match status" value="1"/>
</dbReference>
<proteinExistence type="inferred from homology"/>
<comment type="catalytic activity">
    <reaction evidence="1">
        <text>Hydrolyzes single-stranded DNA or mismatched double-stranded DNA and polynucleotides, releasing free uracil.</text>
        <dbReference type="EC" id="3.2.2.27"/>
    </reaction>
</comment>
<evidence type="ECO:0000256" key="2">
    <source>
        <dbReference type="ARBA" id="ARBA00006521"/>
    </source>
</evidence>
<dbReference type="GO" id="GO:0004844">
    <property type="term" value="F:uracil DNA N-glycosylase activity"/>
    <property type="evidence" value="ECO:0007669"/>
    <property type="project" value="UniProtKB-EC"/>
</dbReference>
<accession>A0A6J4NAA8</accession>
<dbReference type="PANTHER" id="PTHR33693">
    <property type="entry name" value="TYPE-5 URACIL-DNA GLYCOSYLASE"/>
    <property type="match status" value="1"/>
</dbReference>
<evidence type="ECO:0000256" key="10">
    <source>
        <dbReference type="ARBA" id="ARBA00023014"/>
    </source>
</evidence>
<evidence type="ECO:0000256" key="4">
    <source>
        <dbReference type="ARBA" id="ARBA00019403"/>
    </source>
</evidence>
<keyword evidence="6" id="KW-0479">Metal-binding</keyword>
<comment type="similarity">
    <text evidence="2">Belongs to the uracil-DNA glycosylase (UDG) superfamily. Type 4 (UDGa) family.</text>
</comment>
<dbReference type="GO" id="GO:0046872">
    <property type="term" value="F:metal ion binding"/>
    <property type="evidence" value="ECO:0007669"/>
    <property type="project" value="UniProtKB-KW"/>
</dbReference>
<dbReference type="EC" id="3.2.2.27" evidence="3"/>
<evidence type="ECO:0000256" key="8">
    <source>
        <dbReference type="ARBA" id="ARBA00022801"/>
    </source>
</evidence>
<keyword evidence="11" id="KW-0234">DNA repair</keyword>
<dbReference type="InterPro" id="IPR036895">
    <property type="entry name" value="Uracil-DNA_glycosylase-like_sf"/>
</dbReference>
<keyword evidence="5" id="KW-0004">4Fe-4S</keyword>
<dbReference type="InterPro" id="IPR005273">
    <property type="entry name" value="Ura-DNA_glyco_family4"/>
</dbReference>
<evidence type="ECO:0000256" key="5">
    <source>
        <dbReference type="ARBA" id="ARBA00022485"/>
    </source>
</evidence>
<evidence type="ECO:0000256" key="12">
    <source>
        <dbReference type="SAM" id="MobiDB-lite"/>
    </source>
</evidence>
<dbReference type="CDD" id="cd10030">
    <property type="entry name" value="UDG-F4_TTUDGA_SPO1dp_like"/>
    <property type="match status" value="1"/>
</dbReference>
<keyword evidence="10" id="KW-0411">Iron-sulfur</keyword>
<dbReference type="InterPro" id="IPR051536">
    <property type="entry name" value="UDG_Type-4/5"/>
</dbReference>
<dbReference type="GO" id="GO:0006281">
    <property type="term" value="P:DNA repair"/>
    <property type="evidence" value="ECO:0007669"/>
    <property type="project" value="UniProtKB-KW"/>
</dbReference>
<dbReference type="GO" id="GO:0051539">
    <property type="term" value="F:4 iron, 4 sulfur cluster binding"/>
    <property type="evidence" value="ECO:0007669"/>
    <property type="project" value="UniProtKB-KW"/>
</dbReference>
<evidence type="ECO:0000256" key="11">
    <source>
        <dbReference type="ARBA" id="ARBA00023204"/>
    </source>
</evidence>
<feature type="domain" description="Uracil-DNA glycosylase-like" evidence="13">
    <location>
        <begin position="140"/>
        <end position="288"/>
    </location>
</feature>
<evidence type="ECO:0000256" key="1">
    <source>
        <dbReference type="ARBA" id="ARBA00001400"/>
    </source>
</evidence>
<keyword evidence="9" id="KW-0408">Iron</keyword>
<evidence type="ECO:0000256" key="6">
    <source>
        <dbReference type="ARBA" id="ARBA00022723"/>
    </source>
</evidence>
<organism evidence="14">
    <name type="scientific">uncultured Phycisphaerae bacterium</name>
    <dbReference type="NCBI Taxonomy" id="904963"/>
    <lineage>
        <taxon>Bacteria</taxon>
        <taxon>Pseudomonadati</taxon>
        <taxon>Planctomycetota</taxon>
        <taxon>Phycisphaerae</taxon>
        <taxon>environmental samples</taxon>
    </lineage>
</organism>
<dbReference type="InterPro" id="IPR005122">
    <property type="entry name" value="Uracil-DNA_glycosylase-like"/>
</dbReference>
<evidence type="ECO:0000256" key="7">
    <source>
        <dbReference type="ARBA" id="ARBA00022763"/>
    </source>
</evidence>
<evidence type="ECO:0000256" key="3">
    <source>
        <dbReference type="ARBA" id="ARBA00012030"/>
    </source>
</evidence>
<feature type="region of interest" description="Disordered" evidence="12">
    <location>
        <begin position="25"/>
        <end position="55"/>
    </location>
</feature>
<dbReference type="SMART" id="SM00987">
    <property type="entry name" value="UreE_C"/>
    <property type="match status" value="1"/>
</dbReference>
<dbReference type="SMART" id="SM00986">
    <property type="entry name" value="UDG"/>
    <property type="match status" value="1"/>
</dbReference>
<dbReference type="PANTHER" id="PTHR33693:SF1">
    <property type="entry name" value="TYPE-4 URACIL-DNA GLYCOSYLASE"/>
    <property type="match status" value="1"/>
</dbReference>
<dbReference type="Pfam" id="PF03167">
    <property type="entry name" value="UDG"/>
    <property type="match status" value="1"/>
</dbReference>
<keyword evidence="14" id="KW-0326">Glycosidase</keyword>
<dbReference type="SUPFAM" id="SSF52141">
    <property type="entry name" value="Uracil-DNA glycosylase-like"/>
    <property type="match status" value="1"/>
</dbReference>
<reference evidence="14" key="1">
    <citation type="submission" date="2020-02" db="EMBL/GenBank/DDBJ databases">
        <authorList>
            <person name="Meier V. D."/>
        </authorList>
    </citation>
    <scope>NUCLEOTIDE SEQUENCE</scope>
    <source>
        <strain evidence="14">AVDCRST_MAG64</strain>
    </source>
</reference>
<dbReference type="EMBL" id="CADCUQ010000176">
    <property type="protein sequence ID" value="CAA9381937.1"/>
    <property type="molecule type" value="Genomic_DNA"/>
</dbReference>
<evidence type="ECO:0000256" key="9">
    <source>
        <dbReference type="ARBA" id="ARBA00023004"/>
    </source>
</evidence>
<dbReference type="AlphaFoldDB" id="A0A6J4NAA8"/>
<keyword evidence="7" id="KW-0227">DNA damage</keyword>
<dbReference type="Gene3D" id="3.40.470.10">
    <property type="entry name" value="Uracil-DNA glycosylase-like domain"/>
    <property type="match status" value="1"/>
</dbReference>
<protein>
    <recommendedName>
        <fullName evidence="4">Type-4 uracil-DNA glycosylase</fullName>
        <ecNumber evidence="3">3.2.2.27</ecNumber>
    </recommendedName>
</protein>
<evidence type="ECO:0000313" key="14">
    <source>
        <dbReference type="EMBL" id="CAA9381937.1"/>
    </source>
</evidence>
<gene>
    <name evidence="14" type="ORF">AVDCRST_MAG64-707</name>
</gene>